<dbReference type="AlphaFoldDB" id="A0A841GF87"/>
<dbReference type="Gene3D" id="2.60.120.560">
    <property type="entry name" value="Exo-inulinase, domain 1"/>
    <property type="match status" value="1"/>
</dbReference>
<dbReference type="EC" id="3.2.1.80" evidence="7"/>
<dbReference type="GO" id="GO:0051669">
    <property type="term" value="F:fructan beta-fructosidase activity"/>
    <property type="evidence" value="ECO:0007669"/>
    <property type="project" value="UniProtKB-EC"/>
</dbReference>
<dbReference type="InterPro" id="IPR013189">
    <property type="entry name" value="Glyco_hydro_32_C"/>
</dbReference>
<dbReference type="SMART" id="SM00640">
    <property type="entry name" value="Glyco_32"/>
    <property type="match status" value="1"/>
</dbReference>
<dbReference type="PROSITE" id="PS00609">
    <property type="entry name" value="GLYCOSYL_HYDROL_F32"/>
    <property type="match status" value="1"/>
</dbReference>
<dbReference type="GO" id="GO:0004575">
    <property type="term" value="F:sucrose alpha-glucosidase activity"/>
    <property type="evidence" value="ECO:0007669"/>
    <property type="project" value="TreeGrafter"/>
</dbReference>
<dbReference type="PANTHER" id="PTHR42800:SF1">
    <property type="entry name" value="EXOINULINASE INUD (AFU_ORTHOLOGUE AFUA_5G00480)"/>
    <property type="match status" value="1"/>
</dbReference>
<dbReference type="InterPro" id="IPR018053">
    <property type="entry name" value="Glyco_hydro_32_AS"/>
</dbReference>
<sequence>MSAEKFYRPLVHFTPPYGWLNDPNGLVYKDGEYHLCYQYHPHDSVWGPMHWGHAVSRDLLSWTHLPIALAPDAKGVCFSGTALVDKGDKSGLFDGQDGLLAYYTITADNVPFNQSQGLAYSSDNGRHWTKYAGNPVIANPGIEDFRDPKVFWHEQTQAWIMLATAGQQIAIYRSTDAKNWQFSSFFGEDRGAHDERAWECPDLFEIGIAGSKETRWVLVIGVQRGAYARGSGTQYFVGQFDGERFIDENTPETVLWLDYGRDFYATQTWSDMPAADGRRVEISWMSNWLYANQVPTQSWRSSMTMPQELTLKATPDGLRLCHAFIRELEGLYQNPVSAADKTQTTPGAVFDFDWSQAQRLQFSLELKDNSSLVLQPFSELRFTFAVHKGQLTLRCQRHGQIGVTEFDEHFPHDFTVALGHNRCINADLVLDRSSAELLLDGGRYAITNLVFPKEGPAQQCSAALVSGEAIIRDLHRHDLAKVTA</sequence>
<feature type="domain" description="Glycosyl hydrolase family 32 N-terminal" evidence="5">
    <location>
        <begin position="12"/>
        <end position="314"/>
    </location>
</feature>
<dbReference type="Proteomes" id="UP000585721">
    <property type="component" value="Unassembled WGS sequence"/>
</dbReference>
<dbReference type="InterPro" id="IPR001362">
    <property type="entry name" value="Glyco_hydro_32"/>
</dbReference>
<feature type="domain" description="Glycosyl hydrolase family 32 C-terminal" evidence="6">
    <location>
        <begin position="348"/>
        <end position="459"/>
    </location>
</feature>
<evidence type="ECO:0000313" key="7">
    <source>
        <dbReference type="EMBL" id="MBB6056237.1"/>
    </source>
</evidence>
<dbReference type="Gene3D" id="2.115.10.20">
    <property type="entry name" value="Glycosyl hydrolase domain, family 43"/>
    <property type="match status" value="1"/>
</dbReference>
<dbReference type="EMBL" id="JACHGR010000007">
    <property type="protein sequence ID" value="MBB6056237.1"/>
    <property type="molecule type" value="Genomic_DNA"/>
</dbReference>
<evidence type="ECO:0000256" key="4">
    <source>
        <dbReference type="RuleBase" id="RU362110"/>
    </source>
</evidence>
<evidence type="ECO:0000256" key="3">
    <source>
        <dbReference type="ARBA" id="ARBA00023295"/>
    </source>
</evidence>
<keyword evidence="8" id="KW-1185">Reference proteome</keyword>
<name>A0A841GF87_9GAMM</name>
<comment type="similarity">
    <text evidence="1 4">Belongs to the glycosyl hydrolase 32 family.</text>
</comment>
<protein>
    <submittedName>
        <fullName evidence="7">Fructan beta-fructosidase</fullName>
        <ecNumber evidence="7">3.2.1.80</ecNumber>
    </submittedName>
</protein>
<comment type="caution">
    <text evidence="7">The sequence shown here is derived from an EMBL/GenBank/DDBJ whole genome shotgun (WGS) entry which is preliminary data.</text>
</comment>
<dbReference type="InterPro" id="IPR013148">
    <property type="entry name" value="Glyco_hydro_32_N"/>
</dbReference>
<dbReference type="InterPro" id="IPR013320">
    <property type="entry name" value="ConA-like_dom_sf"/>
</dbReference>
<organism evidence="7 8">
    <name type="scientific">Tolumonas osonensis</name>
    <dbReference type="NCBI Taxonomy" id="675874"/>
    <lineage>
        <taxon>Bacteria</taxon>
        <taxon>Pseudomonadati</taxon>
        <taxon>Pseudomonadota</taxon>
        <taxon>Gammaproteobacteria</taxon>
        <taxon>Aeromonadales</taxon>
        <taxon>Aeromonadaceae</taxon>
        <taxon>Tolumonas</taxon>
    </lineage>
</organism>
<dbReference type="RefSeq" id="WP_188026963.1">
    <property type="nucleotide sequence ID" value="NZ_JACHGR010000007.1"/>
</dbReference>
<evidence type="ECO:0000259" key="6">
    <source>
        <dbReference type="Pfam" id="PF08244"/>
    </source>
</evidence>
<keyword evidence="3 4" id="KW-0326">Glycosidase</keyword>
<gene>
    <name evidence="7" type="ORF">HNR75_002169</name>
</gene>
<keyword evidence="2 4" id="KW-0378">Hydrolase</keyword>
<proteinExistence type="inferred from homology"/>
<dbReference type="InterPro" id="IPR023296">
    <property type="entry name" value="Glyco_hydro_beta-prop_sf"/>
</dbReference>
<dbReference type="SUPFAM" id="SSF75005">
    <property type="entry name" value="Arabinanase/levansucrase/invertase"/>
    <property type="match status" value="1"/>
</dbReference>
<evidence type="ECO:0000259" key="5">
    <source>
        <dbReference type="Pfam" id="PF00251"/>
    </source>
</evidence>
<dbReference type="Pfam" id="PF00251">
    <property type="entry name" value="Glyco_hydro_32N"/>
    <property type="match status" value="1"/>
</dbReference>
<evidence type="ECO:0000256" key="1">
    <source>
        <dbReference type="ARBA" id="ARBA00009902"/>
    </source>
</evidence>
<dbReference type="Pfam" id="PF08244">
    <property type="entry name" value="Glyco_hydro_32C"/>
    <property type="match status" value="1"/>
</dbReference>
<dbReference type="PANTHER" id="PTHR42800">
    <property type="entry name" value="EXOINULINASE INUD (AFU_ORTHOLOGUE AFUA_5G00480)"/>
    <property type="match status" value="1"/>
</dbReference>
<accession>A0A841GF87</accession>
<reference evidence="7 8" key="1">
    <citation type="submission" date="2020-08" db="EMBL/GenBank/DDBJ databases">
        <title>Genomic Encyclopedia of Type Strains, Phase IV (KMG-IV): sequencing the most valuable type-strain genomes for metagenomic binning, comparative biology and taxonomic classification.</title>
        <authorList>
            <person name="Goeker M."/>
        </authorList>
    </citation>
    <scope>NUCLEOTIDE SEQUENCE [LARGE SCALE GENOMIC DNA]</scope>
    <source>
        <strain evidence="7 8">DSM 22975</strain>
    </source>
</reference>
<evidence type="ECO:0000256" key="2">
    <source>
        <dbReference type="ARBA" id="ARBA00022801"/>
    </source>
</evidence>
<evidence type="ECO:0000313" key="8">
    <source>
        <dbReference type="Proteomes" id="UP000585721"/>
    </source>
</evidence>
<dbReference type="SUPFAM" id="SSF49899">
    <property type="entry name" value="Concanavalin A-like lectins/glucanases"/>
    <property type="match status" value="1"/>
</dbReference>
<dbReference type="GO" id="GO:0005987">
    <property type="term" value="P:sucrose catabolic process"/>
    <property type="evidence" value="ECO:0007669"/>
    <property type="project" value="TreeGrafter"/>
</dbReference>
<dbReference type="GO" id="GO:0005737">
    <property type="term" value="C:cytoplasm"/>
    <property type="evidence" value="ECO:0007669"/>
    <property type="project" value="TreeGrafter"/>
</dbReference>
<dbReference type="CDD" id="cd18622">
    <property type="entry name" value="GH32_Inu-like"/>
    <property type="match status" value="1"/>
</dbReference>